<dbReference type="SMART" id="SM00530">
    <property type="entry name" value="HTH_XRE"/>
    <property type="match status" value="1"/>
</dbReference>
<evidence type="ECO:0000313" key="3">
    <source>
        <dbReference type="Proteomes" id="UP000612585"/>
    </source>
</evidence>
<evidence type="ECO:0000313" key="2">
    <source>
        <dbReference type="EMBL" id="GIJ56083.1"/>
    </source>
</evidence>
<reference evidence="2" key="1">
    <citation type="submission" date="2021-01" db="EMBL/GenBank/DDBJ databases">
        <title>Whole genome shotgun sequence of Virgisporangium aurantiacum NBRC 16421.</title>
        <authorList>
            <person name="Komaki H."/>
            <person name="Tamura T."/>
        </authorList>
    </citation>
    <scope>NUCLEOTIDE SEQUENCE</scope>
    <source>
        <strain evidence="2">NBRC 16421</strain>
    </source>
</reference>
<evidence type="ECO:0000259" key="1">
    <source>
        <dbReference type="PROSITE" id="PS50943"/>
    </source>
</evidence>
<feature type="domain" description="HTH cro/C1-type" evidence="1">
    <location>
        <begin position="15"/>
        <end position="70"/>
    </location>
</feature>
<dbReference type="CDD" id="cd00093">
    <property type="entry name" value="HTH_XRE"/>
    <property type="match status" value="1"/>
</dbReference>
<dbReference type="PROSITE" id="PS50943">
    <property type="entry name" value="HTH_CROC1"/>
    <property type="match status" value="1"/>
</dbReference>
<gene>
    <name evidence="2" type="ORF">Vau01_035990</name>
</gene>
<dbReference type="Gene3D" id="1.10.260.40">
    <property type="entry name" value="lambda repressor-like DNA-binding domains"/>
    <property type="match status" value="1"/>
</dbReference>
<sequence length="293" mass="32733">MISPYVRRRRLAAELIRLREEHGYSADRLAKAIGVARQRISRVENGHVRPDLDEVMRILDVLGVGEKRWAQIMTIAREAQERGWWEKFADEMGPRQALYANLEAGAARICEYQMTLLPGLLQVPDYTAERIRIDKADWSEQFDPARALEARAGRQRLLVRPGGPCYEVIIDELAVRRPAAPPSVVGAQLRHLVDVGGQRAKTTIRVLPLTASISGHAVPKSAFYIYRYPDPGDPVVVAVDTVTSDLVLTEPADVTHYLNLYERLQDAALSATDSLTFLATVAKELLTETGQQI</sequence>
<dbReference type="Pfam" id="PF19054">
    <property type="entry name" value="DUF5753"/>
    <property type="match status" value="1"/>
</dbReference>
<dbReference type="Proteomes" id="UP000612585">
    <property type="component" value="Unassembled WGS sequence"/>
</dbReference>
<dbReference type="GO" id="GO:0003677">
    <property type="term" value="F:DNA binding"/>
    <property type="evidence" value="ECO:0007669"/>
    <property type="project" value="InterPro"/>
</dbReference>
<accession>A0A8J4DZZ4</accession>
<dbReference type="InterPro" id="IPR010982">
    <property type="entry name" value="Lambda_DNA-bd_dom_sf"/>
</dbReference>
<protein>
    <submittedName>
        <fullName evidence="2">Transcriptional regulator</fullName>
    </submittedName>
</protein>
<dbReference type="InterPro" id="IPR001387">
    <property type="entry name" value="Cro/C1-type_HTH"/>
</dbReference>
<dbReference type="Pfam" id="PF01381">
    <property type="entry name" value="HTH_3"/>
    <property type="match status" value="1"/>
</dbReference>
<dbReference type="InterPro" id="IPR043917">
    <property type="entry name" value="DUF5753"/>
</dbReference>
<dbReference type="AlphaFoldDB" id="A0A8J4DZZ4"/>
<name>A0A8J4DZZ4_9ACTN</name>
<dbReference type="SUPFAM" id="SSF47413">
    <property type="entry name" value="lambda repressor-like DNA-binding domains"/>
    <property type="match status" value="1"/>
</dbReference>
<comment type="caution">
    <text evidence="2">The sequence shown here is derived from an EMBL/GenBank/DDBJ whole genome shotgun (WGS) entry which is preliminary data.</text>
</comment>
<dbReference type="EMBL" id="BOPG01000023">
    <property type="protein sequence ID" value="GIJ56083.1"/>
    <property type="molecule type" value="Genomic_DNA"/>
</dbReference>
<dbReference type="RefSeq" id="WP_203993809.1">
    <property type="nucleotide sequence ID" value="NZ_BOPG01000023.1"/>
</dbReference>
<proteinExistence type="predicted"/>
<organism evidence="2 3">
    <name type="scientific">Virgisporangium aurantiacum</name>
    <dbReference type="NCBI Taxonomy" id="175570"/>
    <lineage>
        <taxon>Bacteria</taxon>
        <taxon>Bacillati</taxon>
        <taxon>Actinomycetota</taxon>
        <taxon>Actinomycetes</taxon>
        <taxon>Micromonosporales</taxon>
        <taxon>Micromonosporaceae</taxon>
        <taxon>Virgisporangium</taxon>
    </lineage>
</organism>
<keyword evidence="3" id="KW-1185">Reference proteome</keyword>